<evidence type="ECO:0000313" key="6">
    <source>
        <dbReference type="EMBL" id="RUS30381.1"/>
    </source>
</evidence>
<feature type="region of interest" description="Disordered" evidence="3">
    <location>
        <begin position="96"/>
        <end position="124"/>
    </location>
</feature>
<evidence type="ECO:0000313" key="7">
    <source>
        <dbReference type="Proteomes" id="UP000274822"/>
    </source>
</evidence>
<feature type="compositionally biased region" description="Low complexity" evidence="3">
    <location>
        <begin position="112"/>
        <end position="124"/>
    </location>
</feature>
<organism evidence="6 7">
    <name type="scientific">Jimgerdemannia flammicorona</name>
    <dbReference type="NCBI Taxonomy" id="994334"/>
    <lineage>
        <taxon>Eukaryota</taxon>
        <taxon>Fungi</taxon>
        <taxon>Fungi incertae sedis</taxon>
        <taxon>Mucoromycota</taxon>
        <taxon>Mucoromycotina</taxon>
        <taxon>Endogonomycetes</taxon>
        <taxon>Endogonales</taxon>
        <taxon>Endogonaceae</taxon>
        <taxon>Jimgerdemannia</taxon>
    </lineage>
</organism>
<dbReference type="InterPro" id="IPR040815">
    <property type="entry name" value="Nas2_N"/>
</dbReference>
<dbReference type="InterPro" id="IPR035269">
    <property type="entry name" value="PSMD9"/>
</dbReference>
<dbReference type="GO" id="GO:0070682">
    <property type="term" value="P:proteasome regulatory particle assembly"/>
    <property type="evidence" value="ECO:0007669"/>
    <property type="project" value="InterPro"/>
</dbReference>
<dbReference type="GO" id="GO:0005737">
    <property type="term" value="C:cytoplasm"/>
    <property type="evidence" value="ECO:0007669"/>
    <property type="project" value="TreeGrafter"/>
</dbReference>
<dbReference type="InterPro" id="IPR024958">
    <property type="entry name" value="GRASP_PDZ"/>
</dbReference>
<evidence type="ECO:0000259" key="4">
    <source>
        <dbReference type="Pfam" id="PF04495"/>
    </source>
</evidence>
<proteinExistence type="predicted"/>
<feature type="domain" description="Nas2 N-terminal" evidence="5">
    <location>
        <begin position="17"/>
        <end position="94"/>
    </location>
</feature>
<dbReference type="GO" id="GO:0005634">
    <property type="term" value="C:nucleus"/>
    <property type="evidence" value="ECO:0007669"/>
    <property type="project" value="TreeGrafter"/>
</dbReference>
<dbReference type="Proteomes" id="UP000274822">
    <property type="component" value="Unassembled WGS sequence"/>
</dbReference>
<dbReference type="Gene3D" id="2.30.42.10">
    <property type="match status" value="1"/>
</dbReference>
<keyword evidence="1" id="KW-0143">Chaperone</keyword>
<evidence type="ECO:0000256" key="1">
    <source>
        <dbReference type="ARBA" id="ARBA00023186"/>
    </source>
</evidence>
<accession>A0A433QKS4</accession>
<dbReference type="EMBL" id="RBNJ01003951">
    <property type="protein sequence ID" value="RUS30381.1"/>
    <property type="molecule type" value="Genomic_DNA"/>
</dbReference>
<protein>
    <recommendedName>
        <fullName evidence="2">Probable 26S proteasome regulatory subunit p27</fullName>
    </recommendedName>
</protein>
<dbReference type="InterPro" id="IPR036034">
    <property type="entry name" value="PDZ_sf"/>
</dbReference>
<evidence type="ECO:0000256" key="2">
    <source>
        <dbReference type="ARBA" id="ARBA00068021"/>
    </source>
</evidence>
<reference evidence="6 7" key="1">
    <citation type="journal article" date="2018" name="New Phytol.">
        <title>Phylogenomics of Endogonaceae and evolution of mycorrhizas within Mucoromycota.</title>
        <authorList>
            <person name="Chang Y."/>
            <person name="Desiro A."/>
            <person name="Na H."/>
            <person name="Sandor L."/>
            <person name="Lipzen A."/>
            <person name="Clum A."/>
            <person name="Barry K."/>
            <person name="Grigoriev I.V."/>
            <person name="Martin F.M."/>
            <person name="Stajich J.E."/>
            <person name="Smith M.E."/>
            <person name="Bonito G."/>
            <person name="Spatafora J.W."/>
        </authorList>
    </citation>
    <scope>NUCLEOTIDE SEQUENCE [LARGE SCALE GENOMIC DNA]</scope>
    <source>
        <strain evidence="6 7">AD002</strain>
    </source>
</reference>
<feature type="compositionally biased region" description="Basic and acidic residues" evidence="3">
    <location>
        <begin position="96"/>
        <end position="108"/>
    </location>
</feature>
<feature type="domain" description="PDZ GRASP-type" evidence="4">
    <location>
        <begin position="123"/>
        <end position="211"/>
    </location>
</feature>
<dbReference type="AlphaFoldDB" id="A0A433QKS4"/>
<gene>
    <name evidence="6" type="ORF">BC938DRAFT_479474</name>
</gene>
<evidence type="ECO:0000256" key="3">
    <source>
        <dbReference type="SAM" id="MobiDB-lite"/>
    </source>
</evidence>
<dbReference type="SUPFAM" id="SSF50156">
    <property type="entry name" value="PDZ domain-like"/>
    <property type="match status" value="1"/>
</dbReference>
<comment type="caution">
    <text evidence="6">The sequence shown here is derived from an EMBL/GenBank/DDBJ whole genome shotgun (WGS) entry which is preliminary data.</text>
</comment>
<dbReference type="Pfam" id="PF04495">
    <property type="entry name" value="GRASP55_65"/>
    <property type="match status" value="1"/>
</dbReference>
<evidence type="ECO:0000259" key="5">
    <source>
        <dbReference type="Pfam" id="PF18265"/>
    </source>
</evidence>
<dbReference type="PANTHER" id="PTHR12651:SF1">
    <property type="entry name" value="26S PROTEASOME NON-ATPASE REGULATORY SUBUNIT 9"/>
    <property type="match status" value="1"/>
</dbReference>
<dbReference type="FunFam" id="2.30.42.10:FF:000107">
    <property type="entry name" value="26S proteasome non-ATPase regulatory subunit 9"/>
    <property type="match status" value="1"/>
</dbReference>
<name>A0A433QKS4_9FUNG</name>
<dbReference type="Pfam" id="PF18265">
    <property type="entry name" value="Nas2_N"/>
    <property type="match status" value="1"/>
</dbReference>
<dbReference type="Gene3D" id="6.10.140.1710">
    <property type="match status" value="1"/>
</dbReference>
<sequence length="227" mass="24897">MRNETIQEHSAALKNAHALMAQKDAIEAEIRELEAALRTQGVGMDAPLVDRSGFPRSDVDVVVARTARNKVIQLRNDHKDVMKQIEQALHAVHAENKAKMAAEGEPQAKTESTTAPAQPSQPTQQPFAIVNAVAPDSPAQEAGLLKGDKFLQFGPANAENHQKLQALNEVVAQSENKTIDITVLRNAEETVYLTLTPRREWGGKGMLGTTLQDKKRAPTKHIFCDTR</sequence>
<dbReference type="PANTHER" id="PTHR12651">
    <property type="entry name" value="26S PROTEASOME NON-ATPASE REGULATORY SUBUNIT 9"/>
    <property type="match status" value="1"/>
</dbReference>
<keyword evidence="7" id="KW-1185">Reference proteome</keyword>